<dbReference type="Gene3D" id="1.10.533.10">
    <property type="entry name" value="Death Domain, Fas"/>
    <property type="match status" value="1"/>
</dbReference>
<dbReference type="KEGG" id="bfo:118431357"/>
<dbReference type="InterPro" id="IPR011029">
    <property type="entry name" value="DEATH-like_dom_sf"/>
</dbReference>
<evidence type="ECO:0000313" key="3">
    <source>
        <dbReference type="RefSeq" id="XP_035698365.1"/>
    </source>
</evidence>
<dbReference type="PANTHER" id="PTHR47691">
    <property type="entry name" value="REGULATOR-RELATED"/>
    <property type="match status" value="1"/>
</dbReference>
<sequence length="643" mass="73488">MIKEPSNSPANIATMDRLHRQAILDCYEDISRDMDPKLVLRYSTVHWRDEDPGVIRAKERTEGRHSSARALLDKLLDLPYDGFDDFVQSLSAVPYDHLVEQLLEARTRLRTRVERGEIRMRDLGRRRQDTTFTTWTLSILVLSVGILVAGLTWALSFGTKETSLMTVFPRRLKTFVGREDVFGKIDACLEQNQTCLIKGLGGVGKTTLTIEYAHRRANVYDGTVFWVRLASTRDLCASISQYILYFNGRGEEYVLSSDDLGCKSVKMHFREYLTNTKIWLLVVDEVSRDTMKELGSLLPHSPTRTMHILLTSQEYQRLDMEHISVVSIPPFSHTEALAMFDKTVRPSDEDDRREIESLSRSLGHHPLALQFAYSYISATDCSIKDYHAKYIEGYATQKVDLLDKADVEQSANRKIRQTFQITFQYVANLSTNAAYLLSMASFVGPDCIPCPKAMRKRIARLFFPAGQLDKLDTIEMVSLLERFSLASHCHFFQPCGFSVNRIVQEVIVAEMDELERLFRLQNALEYSALLLRNTKHTSRVQAEFLMSHVHYVALNLDRYQTKGPFPASSINIFFNKSADFFCRWDACDEAYYFFTLQSDIRLRLFFTSMKNGGPGIVFGVSVCVSLCVCVCLSVCVSGYMWST</sequence>
<evidence type="ECO:0000313" key="2">
    <source>
        <dbReference type="Proteomes" id="UP000001554"/>
    </source>
</evidence>
<organism evidence="2 3">
    <name type="scientific">Branchiostoma floridae</name>
    <name type="common">Florida lancelet</name>
    <name type="synonym">Amphioxus</name>
    <dbReference type="NCBI Taxonomy" id="7739"/>
    <lineage>
        <taxon>Eukaryota</taxon>
        <taxon>Metazoa</taxon>
        <taxon>Chordata</taxon>
        <taxon>Cephalochordata</taxon>
        <taxon>Leptocardii</taxon>
        <taxon>Amphioxiformes</taxon>
        <taxon>Branchiostomatidae</taxon>
        <taxon>Branchiostoma</taxon>
    </lineage>
</organism>
<dbReference type="GO" id="GO:0043531">
    <property type="term" value="F:ADP binding"/>
    <property type="evidence" value="ECO:0007669"/>
    <property type="project" value="InterPro"/>
</dbReference>
<keyword evidence="2" id="KW-1185">Reference proteome</keyword>
<dbReference type="SUPFAM" id="SSF52540">
    <property type="entry name" value="P-loop containing nucleoside triphosphate hydrolases"/>
    <property type="match status" value="1"/>
</dbReference>
<reference evidence="2" key="1">
    <citation type="journal article" date="2020" name="Nat. Ecol. Evol.">
        <title>Deeply conserved synteny resolves early events in vertebrate evolution.</title>
        <authorList>
            <person name="Simakov O."/>
            <person name="Marletaz F."/>
            <person name="Yue J.X."/>
            <person name="O'Connell B."/>
            <person name="Jenkins J."/>
            <person name="Brandt A."/>
            <person name="Calef R."/>
            <person name="Tung C.H."/>
            <person name="Huang T.K."/>
            <person name="Schmutz J."/>
            <person name="Satoh N."/>
            <person name="Yu J.K."/>
            <person name="Putnam N.H."/>
            <person name="Green R.E."/>
            <person name="Rokhsar D.S."/>
        </authorList>
    </citation>
    <scope>NUCLEOTIDE SEQUENCE [LARGE SCALE GENOMIC DNA]</scope>
    <source>
        <strain evidence="2">S238N-H82</strain>
    </source>
</reference>
<dbReference type="OrthoDB" id="6161812at2759"/>
<keyword evidence="1" id="KW-0472">Membrane</keyword>
<keyword evidence="1" id="KW-1133">Transmembrane helix</keyword>
<keyword evidence="1" id="KW-0812">Transmembrane</keyword>
<evidence type="ECO:0000256" key="1">
    <source>
        <dbReference type="SAM" id="Phobius"/>
    </source>
</evidence>
<gene>
    <name evidence="3" type="primary">LOC118431357</name>
</gene>
<feature type="transmembrane region" description="Helical" evidence="1">
    <location>
        <begin position="135"/>
        <end position="155"/>
    </location>
</feature>
<dbReference type="PANTHER" id="PTHR47691:SF3">
    <property type="entry name" value="HTH-TYPE TRANSCRIPTIONAL REGULATOR RV0890C-RELATED"/>
    <property type="match status" value="1"/>
</dbReference>
<dbReference type="RefSeq" id="XP_035698365.1">
    <property type="nucleotide sequence ID" value="XM_035842472.1"/>
</dbReference>
<reference evidence="3" key="2">
    <citation type="submission" date="2025-08" db="UniProtKB">
        <authorList>
            <consortium name="RefSeq"/>
        </authorList>
    </citation>
    <scope>IDENTIFICATION</scope>
    <source>
        <strain evidence="3">S238N-H82</strain>
        <tissue evidence="3">Testes</tissue>
    </source>
</reference>
<dbReference type="Proteomes" id="UP000001554">
    <property type="component" value="Chromosome 15"/>
</dbReference>
<dbReference type="InterPro" id="IPR027417">
    <property type="entry name" value="P-loop_NTPase"/>
</dbReference>
<dbReference type="GeneID" id="118431357"/>
<name>A0A9J7MFR7_BRAFL</name>
<protein>
    <submittedName>
        <fullName evidence="3">Uncharacterized protein LOC118431357</fullName>
    </submittedName>
</protein>
<dbReference type="Gene3D" id="3.40.50.300">
    <property type="entry name" value="P-loop containing nucleotide triphosphate hydrolases"/>
    <property type="match status" value="1"/>
</dbReference>
<accession>A0A9J7MFR7</accession>
<proteinExistence type="predicted"/>
<feature type="transmembrane region" description="Helical" evidence="1">
    <location>
        <begin position="616"/>
        <end position="641"/>
    </location>
</feature>
<dbReference type="AlphaFoldDB" id="A0A9J7MFR7"/>